<dbReference type="OrthoDB" id="9776356at2"/>
<dbReference type="Pfam" id="PF07244">
    <property type="entry name" value="POTRA"/>
    <property type="match status" value="3"/>
</dbReference>
<dbReference type="Gene3D" id="3.10.20.310">
    <property type="entry name" value="membrane protein fhac"/>
    <property type="match status" value="3"/>
</dbReference>
<keyword evidence="2" id="KW-0812">Transmembrane</keyword>
<dbReference type="AlphaFoldDB" id="L0KAL0"/>
<dbReference type="InterPro" id="IPR010827">
    <property type="entry name" value="BamA/TamA_POTRA"/>
</dbReference>
<dbReference type="HOGENOM" id="CLU_007664_4_0_9"/>
<dbReference type="Gene3D" id="2.40.160.50">
    <property type="entry name" value="membrane protein fhac: a member of the omp85/tpsb transporter family"/>
    <property type="match status" value="1"/>
</dbReference>
<dbReference type="PANTHER" id="PTHR12815:SF47">
    <property type="entry name" value="TRANSLOCATION AND ASSEMBLY MODULE SUBUNIT TAMA"/>
    <property type="match status" value="1"/>
</dbReference>
<dbReference type="PROSITE" id="PS51779">
    <property type="entry name" value="POTRA"/>
    <property type="match status" value="2"/>
</dbReference>
<organism evidence="7 8">
    <name type="scientific">Halobacteroides halobius (strain ATCC 35273 / DSM 5150 / MD-1)</name>
    <dbReference type="NCBI Taxonomy" id="748449"/>
    <lineage>
        <taxon>Bacteria</taxon>
        <taxon>Bacillati</taxon>
        <taxon>Bacillota</taxon>
        <taxon>Clostridia</taxon>
        <taxon>Halanaerobiales</taxon>
        <taxon>Halobacteroidaceae</taxon>
        <taxon>Halobacteroides</taxon>
    </lineage>
</organism>
<sequence length="571" mass="64150">MELNRLGIVTLVLILLTVNGGLAVAAKPVSVAPGDLSSNTITKIKVAGNDHISESMILNQIKTKVGDKVSYQQLKKDMQTIFDLGYFFDVRVNFKNHAEGIMLIFEVFEHPKLEAIKIKGNKKISDSKIKEILQIEPGEVLNINRLNKDIKEINKFYQEEGYVLAKVVDMTIKNNNELHLKINEGKLNKILITGNNVTKDYVIRRELSLQPGQVFNINQVWEDLRDIYNLGYFKDVKPKFNKVEGNRQAVNLEIHVKEAKTGTFSIGAGYSGTSGWTGLINIKKDNLFGRGQSVKLKWQFGSKKNTYEIGFYEPWAFGTKTSINLNLYNKRETRPSGTEEKTKGGSITVGRPLTENTKGYLKLNIDKKKVGTGSWQDNNSLTLKTVRDTRDNIFNPRTGSRVEFSVKKAGILGGDNDYAKYEIDARKYLPVGDDNSWAFRLKLGESSGDLGNNRYFLSGLDGVRGYNSNYYTSQTDYKPKEAGFIGDSIVVSNIEYRHKLVDKVTGVAFLDAGRTFKDNIELDKLTDLNYSVGLGVRFQTPIGQLGLDYGYAPDAQLKSKSDFSIRIGNRF</sequence>
<evidence type="ECO:0000256" key="2">
    <source>
        <dbReference type="ARBA" id="ARBA00022692"/>
    </source>
</evidence>
<evidence type="ECO:0000256" key="5">
    <source>
        <dbReference type="ARBA" id="ARBA00023237"/>
    </source>
</evidence>
<feature type="domain" description="POTRA" evidence="6">
    <location>
        <begin position="39"/>
        <end position="110"/>
    </location>
</feature>
<evidence type="ECO:0000259" key="6">
    <source>
        <dbReference type="PROSITE" id="PS51779"/>
    </source>
</evidence>
<dbReference type="KEGG" id="hhl:Halha_2443"/>
<gene>
    <name evidence="7" type="ordered locus">Halha_2443</name>
</gene>
<evidence type="ECO:0000256" key="3">
    <source>
        <dbReference type="ARBA" id="ARBA00022729"/>
    </source>
</evidence>
<name>L0KAL0_HALHC</name>
<comment type="subcellular location">
    <subcellularLocation>
        <location evidence="1">Membrane</location>
    </subcellularLocation>
</comment>
<evidence type="ECO:0000313" key="8">
    <source>
        <dbReference type="Proteomes" id="UP000010880"/>
    </source>
</evidence>
<evidence type="ECO:0000256" key="1">
    <source>
        <dbReference type="ARBA" id="ARBA00004370"/>
    </source>
</evidence>
<evidence type="ECO:0000313" key="7">
    <source>
        <dbReference type="EMBL" id="AGB42317.1"/>
    </source>
</evidence>
<evidence type="ECO:0000256" key="4">
    <source>
        <dbReference type="ARBA" id="ARBA00023136"/>
    </source>
</evidence>
<keyword evidence="8" id="KW-1185">Reference proteome</keyword>
<keyword evidence="4" id="KW-0472">Membrane</keyword>
<dbReference type="GO" id="GO:0019867">
    <property type="term" value="C:outer membrane"/>
    <property type="evidence" value="ECO:0007669"/>
    <property type="project" value="InterPro"/>
</dbReference>
<feature type="domain" description="POTRA" evidence="6">
    <location>
        <begin position="111"/>
        <end position="185"/>
    </location>
</feature>
<proteinExistence type="predicted"/>
<dbReference type="Pfam" id="PF01103">
    <property type="entry name" value="Omp85"/>
    <property type="match status" value="1"/>
</dbReference>
<reference evidence="8" key="1">
    <citation type="submission" date="2012-02" db="EMBL/GenBank/DDBJ databases">
        <title>The complete genome of Halobacteroides halobius DSM 5150.</title>
        <authorList>
            <person name="Lucas S."/>
            <person name="Copeland A."/>
            <person name="Lapidus A."/>
            <person name="Glavina del Rio T."/>
            <person name="Dalin E."/>
            <person name="Tice H."/>
            <person name="Bruce D."/>
            <person name="Goodwin L."/>
            <person name="Pitluck S."/>
            <person name="Peters L."/>
            <person name="Mikhailova N."/>
            <person name="Gu W."/>
            <person name="Kyrpides N."/>
            <person name="Mavromatis K."/>
            <person name="Ivanova N."/>
            <person name="Brettin T."/>
            <person name="Detter J.C."/>
            <person name="Han C."/>
            <person name="Larimer F."/>
            <person name="Land M."/>
            <person name="Hauser L."/>
            <person name="Markowitz V."/>
            <person name="Cheng J.-F."/>
            <person name="Hugenholtz P."/>
            <person name="Woyke T."/>
            <person name="Wu D."/>
            <person name="Tindall B."/>
            <person name="Pomrenke H."/>
            <person name="Brambilla E."/>
            <person name="Klenk H.-P."/>
            <person name="Eisen J.A."/>
        </authorList>
    </citation>
    <scope>NUCLEOTIDE SEQUENCE [LARGE SCALE GENOMIC DNA]</scope>
    <source>
        <strain evidence="8">ATCC 35273 / DSM 5150 / MD-1</strain>
    </source>
</reference>
<protein>
    <submittedName>
        <fullName evidence="7">Outer membrane protein/protective antigen OMA87</fullName>
    </submittedName>
</protein>
<dbReference type="eggNOG" id="COG4775">
    <property type="taxonomic scope" value="Bacteria"/>
</dbReference>
<keyword evidence="5" id="KW-0998">Cell outer membrane</keyword>
<accession>L0KAL0</accession>
<dbReference type="EMBL" id="CP003359">
    <property type="protein sequence ID" value="AGB42317.1"/>
    <property type="molecule type" value="Genomic_DNA"/>
</dbReference>
<dbReference type="PANTHER" id="PTHR12815">
    <property type="entry name" value="SORTING AND ASSEMBLY MACHINERY SAMM50 PROTEIN FAMILY MEMBER"/>
    <property type="match status" value="1"/>
</dbReference>
<dbReference type="InterPro" id="IPR000184">
    <property type="entry name" value="Bac_surfAg_D15"/>
</dbReference>
<keyword evidence="3" id="KW-0732">Signal</keyword>
<dbReference type="InterPro" id="IPR039910">
    <property type="entry name" value="D15-like"/>
</dbReference>
<dbReference type="RefSeq" id="WP_015328031.1">
    <property type="nucleotide sequence ID" value="NC_019978.1"/>
</dbReference>
<dbReference type="Proteomes" id="UP000010880">
    <property type="component" value="Chromosome"/>
</dbReference>
<dbReference type="InterPro" id="IPR034746">
    <property type="entry name" value="POTRA"/>
</dbReference>
<dbReference type="STRING" id="748449.Halha_2443"/>